<accession>A0A6C2ULL3</accession>
<organism evidence="1 2">
    <name type="scientific">Pontiella sulfatireligans</name>
    <dbReference type="NCBI Taxonomy" id="2750658"/>
    <lineage>
        <taxon>Bacteria</taxon>
        <taxon>Pseudomonadati</taxon>
        <taxon>Kiritimatiellota</taxon>
        <taxon>Kiritimatiellia</taxon>
        <taxon>Kiritimatiellales</taxon>
        <taxon>Pontiellaceae</taxon>
        <taxon>Pontiella</taxon>
    </lineage>
</organism>
<name>A0A6C2ULL3_9BACT</name>
<evidence type="ECO:0000313" key="1">
    <source>
        <dbReference type="EMBL" id="VGO20793.1"/>
    </source>
</evidence>
<sequence>MGVDAVANRILMEEPNQFLRLKVESSFTLHAL</sequence>
<protein>
    <submittedName>
        <fullName evidence="1">Uncharacterized protein</fullName>
    </submittedName>
</protein>
<dbReference type="EMBL" id="CAAHFH010000002">
    <property type="protein sequence ID" value="VGO20793.1"/>
    <property type="molecule type" value="Genomic_DNA"/>
</dbReference>
<keyword evidence="2" id="KW-1185">Reference proteome</keyword>
<dbReference type="Proteomes" id="UP000346198">
    <property type="component" value="Unassembled WGS sequence"/>
</dbReference>
<evidence type="ECO:0000313" key="2">
    <source>
        <dbReference type="Proteomes" id="UP000346198"/>
    </source>
</evidence>
<gene>
    <name evidence="1" type="ORF">SCARR_02860</name>
</gene>
<proteinExistence type="predicted"/>
<dbReference type="AlphaFoldDB" id="A0A6C2ULL3"/>
<reference evidence="1 2" key="1">
    <citation type="submission" date="2019-04" db="EMBL/GenBank/DDBJ databases">
        <authorList>
            <person name="Van Vliet M D."/>
        </authorList>
    </citation>
    <scope>NUCLEOTIDE SEQUENCE [LARGE SCALE GENOMIC DNA]</scope>
    <source>
        <strain evidence="1 2">F21</strain>
    </source>
</reference>